<name>A0ABS9J553_9FLAO</name>
<accession>A0ABS9J553</accession>
<reference evidence="2 3" key="1">
    <citation type="submission" date="2021-01" db="EMBL/GenBank/DDBJ databases">
        <title>Genome sequencing of Joostella atrarenae M1-2 (= KCTC 23194).</title>
        <authorList>
            <person name="Zakaria M.R."/>
            <person name="Lam M.Q."/>
            <person name="Chong C.S."/>
        </authorList>
    </citation>
    <scope>NUCLEOTIDE SEQUENCE [LARGE SCALE GENOMIC DNA]</scope>
    <source>
        <strain evidence="2 3">M1-2</strain>
    </source>
</reference>
<keyword evidence="1" id="KW-0732">Signal</keyword>
<dbReference type="RefSeq" id="WP_236959518.1">
    <property type="nucleotide sequence ID" value="NZ_JAETXX010000008.1"/>
</dbReference>
<feature type="chain" id="PRO_5046584294" description="Lipoprotein" evidence="1">
    <location>
        <begin position="26"/>
        <end position="210"/>
    </location>
</feature>
<dbReference type="Proteomes" id="UP000829517">
    <property type="component" value="Unassembled WGS sequence"/>
</dbReference>
<evidence type="ECO:0008006" key="4">
    <source>
        <dbReference type="Google" id="ProtNLM"/>
    </source>
</evidence>
<evidence type="ECO:0000256" key="1">
    <source>
        <dbReference type="SAM" id="SignalP"/>
    </source>
</evidence>
<dbReference type="EMBL" id="JAETXX010000008">
    <property type="protein sequence ID" value="MCF8715552.1"/>
    <property type="molecule type" value="Genomic_DNA"/>
</dbReference>
<protein>
    <recommendedName>
        <fullName evidence="4">Lipoprotein</fullName>
    </recommendedName>
</protein>
<proteinExistence type="predicted"/>
<gene>
    <name evidence="2" type="ORF">JM658_12020</name>
</gene>
<organism evidence="2 3">
    <name type="scientific">Joostella atrarenae</name>
    <dbReference type="NCBI Taxonomy" id="679257"/>
    <lineage>
        <taxon>Bacteria</taxon>
        <taxon>Pseudomonadati</taxon>
        <taxon>Bacteroidota</taxon>
        <taxon>Flavobacteriia</taxon>
        <taxon>Flavobacteriales</taxon>
        <taxon>Flavobacteriaceae</taxon>
        <taxon>Joostella</taxon>
    </lineage>
</organism>
<comment type="caution">
    <text evidence="2">The sequence shown here is derived from an EMBL/GenBank/DDBJ whole genome shotgun (WGS) entry which is preliminary data.</text>
</comment>
<feature type="signal peptide" evidence="1">
    <location>
        <begin position="1"/>
        <end position="25"/>
    </location>
</feature>
<keyword evidence="3" id="KW-1185">Reference proteome</keyword>
<sequence length="210" mass="24308">MGFKARAIILLIVCGLCMFSCGSSIENETELVAWVSNTDHGYIKKAKGNGFTLTMQYLPPEYLAYMEMKKDGEDKTMYDKYLKEFNQSTSFLFSLNHEDGHTSMLTYDVDSYSGYNQRVRQLNFDLKSALEMQLNDSLKVLPVLSSFENTYEIQAKNTLYIVFPKKTDQEIQKMDIIYRDPFFDTGISHFLFDKDKIQSLPTIKFSNRTS</sequence>
<evidence type="ECO:0000313" key="3">
    <source>
        <dbReference type="Proteomes" id="UP000829517"/>
    </source>
</evidence>
<evidence type="ECO:0000313" key="2">
    <source>
        <dbReference type="EMBL" id="MCF8715552.1"/>
    </source>
</evidence>